<dbReference type="GO" id="GO:0016491">
    <property type="term" value="F:oxidoreductase activity"/>
    <property type="evidence" value="ECO:0007669"/>
    <property type="project" value="UniProtKB-KW"/>
</dbReference>
<accession>A0A9N8EX90</accession>
<protein>
    <submittedName>
        <fullName evidence="5">P4Hc</fullName>
    </submittedName>
</protein>
<keyword evidence="1" id="KW-0560">Oxidoreductase</keyword>
<feature type="region of interest" description="Disordered" evidence="2">
    <location>
        <begin position="38"/>
        <end position="66"/>
    </location>
</feature>
<dbReference type="PROSITE" id="PS51471">
    <property type="entry name" value="FE2OG_OXY"/>
    <property type="match status" value="1"/>
</dbReference>
<keyword evidence="1" id="KW-0479">Metal-binding</keyword>
<dbReference type="Gene3D" id="2.60.120.620">
    <property type="entry name" value="q2cbj1_9rhob like domain"/>
    <property type="match status" value="1"/>
</dbReference>
<name>A0A9N8EX90_9STRA</name>
<feature type="signal peptide" evidence="3">
    <location>
        <begin position="1"/>
        <end position="28"/>
    </location>
</feature>
<feature type="compositionally biased region" description="Basic and acidic residues" evidence="2">
    <location>
        <begin position="51"/>
        <end position="62"/>
    </location>
</feature>
<evidence type="ECO:0000256" key="3">
    <source>
        <dbReference type="SAM" id="SignalP"/>
    </source>
</evidence>
<comment type="caution">
    <text evidence="5">The sequence shown here is derived from an EMBL/GenBank/DDBJ whole genome shotgun (WGS) entry which is preliminary data.</text>
</comment>
<feature type="chain" id="PRO_5040173132" evidence="3">
    <location>
        <begin position="29"/>
        <end position="412"/>
    </location>
</feature>
<keyword evidence="3" id="KW-0732">Signal</keyword>
<dbReference type="EMBL" id="CAICTM010001873">
    <property type="protein sequence ID" value="CAB9526724.1"/>
    <property type="molecule type" value="Genomic_DNA"/>
</dbReference>
<dbReference type="AlphaFoldDB" id="A0A9N8EX90"/>
<comment type="similarity">
    <text evidence="1">Belongs to the iron/ascorbate-dependent oxidoreductase family.</text>
</comment>
<keyword evidence="6" id="KW-1185">Reference proteome</keyword>
<reference evidence="5" key="1">
    <citation type="submission" date="2020-06" db="EMBL/GenBank/DDBJ databases">
        <authorList>
            <consortium name="Plant Systems Biology data submission"/>
        </authorList>
    </citation>
    <scope>NUCLEOTIDE SEQUENCE</scope>
    <source>
        <strain evidence="5">D6</strain>
    </source>
</reference>
<dbReference type="GO" id="GO:0046872">
    <property type="term" value="F:metal ion binding"/>
    <property type="evidence" value="ECO:0007669"/>
    <property type="project" value="UniProtKB-KW"/>
</dbReference>
<gene>
    <name evidence="5" type="ORF">SEMRO_1875_G303050.1</name>
</gene>
<dbReference type="InterPro" id="IPR005123">
    <property type="entry name" value="Oxoglu/Fe-dep_dioxygenase_dom"/>
</dbReference>
<evidence type="ECO:0000313" key="6">
    <source>
        <dbReference type="Proteomes" id="UP001153069"/>
    </source>
</evidence>
<evidence type="ECO:0000256" key="1">
    <source>
        <dbReference type="RuleBase" id="RU003682"/>
    </source>
</evidence>
<proteinExistence type="inferred from homology"/>
<keyword evidence="1" id="KW-0408">Iron</keyword>
<dbReference type="OrthoDB" id="42213at2759"/>
<organism evidence="5 6">
    <name type="scientific">Seminavis robusta</name>
    <dbReference type="NCBI Taxonomy" id="568900"/>
    <lineage>
        <taxon>Eukaryota</taxon>
        <taxon>Sar</taxon>
        <taxon>Stramenopiles</taxon>
        <taxon>Ochrophyta</taxon>
        <taxon>Bacillariophyta</taxon>
        <taxon>Bacillariophyceae</taxon>
        <taxon>Bacillariophycidae</taxon>
        <taxon>Naviculales</taxon>
        <taxon>Naviculaceae</taxon>
        <taxon>Seminavis</taxon>
    </lineage>
</organism>
<evidence type="ECO:0000259" key="4">
    <source>
        <dbReference type="PROSITE" id="PS51471"/>
    </source>
</evidence>
<sequence>MLWAGLSKSTSCLLGVLLLTVLIQKGHGFLVLSPRHATGTTTSTSTALDGSLHEHEHKNGHDEQDDELDVTMTTNITLTLPRFLEGKVEDGFDYPSPLHHIHVRSILSDAEVARCWQLAESYAQQTGCWESPDQERHATYSTCDFPIQDNRDLSDYLTSIQLDDRIWKILAECYGIQETDMTYLDFFCAHYQAQQPNDKHDTSTQQTTMDRLEPHRDGSLLSFTVLLNDPSNFAGGGTFFDALRDVVPDTTHPQQQVLYQGGVVRPTRAGDGTFHSGKILHGADVVTAGSRTVLVGFVDVAEWAQRPGALALACRDWGRMDVATFRYERQRSKSKNGWYLNHQRWCPPKSCLKGFVPAFSSVERRADPEFQRQQKLQAEDVLLRTILMTGNEAEEEEQHHGFDLLEGDITVL</sequence>
<dbReference type="SUPFAM" id="SSF51197">
    <property type="entry name" value="Clavaminate synthase-like"/>
    <property type="match status" value="1"/>
</dbReference>
<feature type="domain" description="Fe2OG dioxygenase" evidence="4">
    <location>
        <begin position="182"/>
        <end position="300"/>
    </location>
</feature>
<dbReference type="Proteomes" id="UP001153069">
    <property type="component" value="Unassembled WGS sequence"/>
</dbReference>
<evidence type="ECO:0000313" key="5">
    <source>
        <dbReference type="EMBL" id="CAB9526724.1"/>
    </source>
</evidence>
<evidence type="ECO:0000256" key="2">
    <source>
        <dbReference type="SAM" id="MobiDB-lite"/>
    </source>
</evidence>